<reference evidence="3" key="1">
    <citation type="journal article" date="2019" name="Sci. Rep.">
        <title>Draft genome of Tanacetum cinerariifolium, the natural source of mosquito coil.</title>
        <authorList>
            <person name="Yamashiro T."/>
            <person name="Shiraishi A."/>
            <person name="Satake H."/>
            <person name="Nakayama K."/>
        </authorList>
    </citation>
    <scope>NUCLEOTIDE SEQUENCE</scope>
</reference>
<evidence type="ECO:0000256" key="1">
    <source>
        <dbReference type="SAM" id="MobiDB-lite"/>
    </source>
</evidence>
<sequence>EPDFQAFKESEIEVTESAERAVVGKEAHVVEEVSLGKEVSEREQVIHDTVRKTEVDVEQIPGSTTTTTGTDATGTSYDQTTRSNS</sequence>
<gene>
    <name evidence="3" type="ORF">Tci_887408</name>
</gene>
<dbReference type="AlphaFoldDB" id="A0A699U2A5"/>
<evidence type="ECO:0000313" key="3">
    <source>
        <dbReference type="EMBL" id="GFD15439.1"/>
    </source>
</evidence>
<accession>A0A699U2A5</accession>
<proteinExistence type="predicted"/>
<feature type="region of interest" description="Disordered" evidence="1">
    <location>
        <begin position="46"/>
        <end position="85"/>
    </location>
</feature>
<feature type="non-terminal residue" evidence="3">
    <location>
        <position position="1"/>
    </location>
</feature>
<dbReference type="InterPro" id="IPR019060">
    <property type="entry name" value="DUF2382"/>
</dbReference>
<comment type="caution">
    <text evidence="3">The sequence shown here is derived from an EMBL/GenBank/DDBJ whole genome shotgun (WGS) entry which is preliminary data.</text>
</comment>
<name>A0A699U2A5_TANCI</name>
<feature type="compositionally biased region" description="Low complexity" evidence="1">
    <location>
        <begin position="62"/>
        <end position="75"/>
    </location>
</feature>
<organism evidence="3">
    <name type="scientific">Tanacetum cinerariifolium</name>
    <name type="common">Dalmatian daisy</name>
    <name type="synonym">Chrysanthemum cinerariifolium</name>
    <dbReference type="NCBI Taxonomy" id="118510"/>
    <lineage>
        <taxon>Eukaryota</taxon>
        <taxon>Viridiplantae</taxon>
        <taxon>Streptophyta</taxon>
        <taxon>Embryophyta</taxon>
        <taxon>Tracheophyta</taxon>
        <taxon>Spermatophyta</taxon>
        <taxon>Magnoliopsida</taxon>
        <taxon>eudicotyledons</taxon>
        <taxon>Gunneridae</taxon>
        <taxon>Pentapetalae</taxon>
        <taxon>asterids</taxon>
        <taxon>campanulids</taxon>
        <taxon>Asterales</taxon>
        <taxon>Asteraceae</taxon>
        <taxon>Asteroideae</taxon>
        <taxon>Anthemideae</taxon>
        <taxon>Anthemidinae</taxon>
        <taxon>Tanacetum</taxon>
    </lineage>
</organism>
<feature type="compositionally biased region" description="Polar residues" evidence="1">
    <location>
        <begin position="76"/>
        <end position="85"/>
    </location>
</feature>
<protein>
    <recommendedName>
        <fullName evidence="2">DUF2382 domain-containing protein</fullName>
    </recommendedName>
</protein>
<dbReference type="EMBL" id="BKCJ011286537">
    <property type="protein sequence ID" value="GFD15439.1"/>
    <property type="molecule type" value="Genomic_DNA"/>
</dbReference>
<feature type="compositionally biased region" description="Basic and acidic residues" evidence="1">
    <location>
        <begin position="46"/>
        <end position="55"/>
    </location>
</feature>
<dbReference type="Pfam" id="PF09557">
    <property type="entry name" value="DUF2382"/>
    <property type="match status" value="1"/>
</dbReference>
<evidence type="ECO:0000259" key="2">
    <source>
        <dbReference type="Pfam" id="PF09557"/>
    </source>
</evidence>
<feature type="domain" description="DUF2382" evidence="2">
    <location>
        <begin position="6"/>
        <end position="57"/>
    </location>
</feature>